<evidence type="ECO:0000313" key="1">
    <source>
        <dbReference type="EMBL" id="BBI99717.1"/>
    </source>
</evidence>
<sequence length="97" mass="10744">MVGRAVADPWSIAAVKVDVDTVLGVLVDPVRPKTCPHQGLIHRKEQISAARIGDRVVMSGRQQVRKLEAHGNATLRADDRSQIMRIVHRKHLLARGI</sequence>
<protein>
    <submittedName>
        <fullName evidence="1">Uncharacterized protein</fullName>
    </submittedName>
</protein>
<dbReference type="KEGG" id="fku:FGKAn22_14100"/>
<keyword evidence="2" id="KW-1185">Reference proteome</keyword>
<name>A0AAN1SZ43_9PROT</name>
<evidence type="ECO:0000313" key="2">
    <source>
        <dbReference type="Proteomes" id="UP001319121"/>
    </source>
</evidence>
<dbReference type="Proteomes" id="UP001319121">
    <property type="component" value="Chromosome"/>
</dbReference>
<accession>A0AAN1SZ43</accession>
<dbReference type="AlphaFoldDB" id="A0AAN1SZ43"/>
<organism evidence="1 2">
    <name type="scientific">Ferrigenium kumadai</name>
    <dbReference type="NCBI Taxonomy" id="1682490"/>
    <lineage>
        <taxon>Bacteria</taxon>
        <taxon>Pseudomonadati</taxon>
        <taxon>Pseudomonadota</taxon>
        <taxon>Betaproteobacteria</taxon>
        <taxon>Nitrosomonadales</taxon>
        <taxon>Gallionellaceae</taxon>
        <taxon>Ferrigenium</taxon>
    </lineage>
</organism>
<dbReference type="EMBL" id="AP019536">
    <property type="protein sequence ID" value="BBI99717.1"/>
    <property type="molecule type" value="Genomic_DNA"/>
</dbReference>
<proteinExistence type="predicted"/>
<reference evidence="1 2" key="1">
    <citation type="submission" date="2019-03" db="EMBL/GenBank/DDBJ databases">
        <title>Complete genome sequence of Ferrigenium kumadai strain An22, a microaerophilic iron-oxidizing bacterium isolated from a paddy field soil.</title>
        <authorList>
            <person name="Watanabe T."/>
            <person name="Asakawa S."/>
        </authorList>
    </citation>
    <scope>NUCLEOTIDE SEQUENCE [LARGE SCALE GENOMIC DNA]</scope>
    <source>
        <strain evidence="1 2">An22</strain>
    </source>
</reference>
<gene>
    <name evidence="1" type="ORF">FGKAn22_14100</name>
</gene>